<protein>
    <submittedName>
        <fullName evidence="1">Uncharacterized protein</fullName>
    </submittedName>
</protein>
<keyword evidence="2" id="KW-1185">Reference proteome</keyword>
<proteinExistence type="predicted"/>
<comment type="caution">
    <text evidence="1">The sequence shown here is derived from an EMBL/GenBank/DDBJ whole genome shotgun (WGS) entry which is preliminary data.</text>
</comment>
<accession>A0A6S7GMX5</accession>
<sequence length="101" mass="11216">MKEASFNLRKWNSNSTEYIDNEDNCLQSTSTSKKMNDGNITEADESYTKTTVGNNSQSTAKSVKVLGTSWNTKTDEFQFELNELIALAKSLPLTHTASNSL</sequence>
<gene>
    <name evidence="1" type="ORF">PACLA_8A026444</name>
</gene>
<evidence type="ECO:0000313" key="1">
    <source>
        <dbReference type="EMBL" id="CAB3987967.1"/>
    </source>
</evidence>
<organism evidence="1 2">
    <name type="scientific">Paramuricea clavata</name>
    <name type="common">Red gorgonian</name>
    <name type="synonym">Violescent sea-whip</name>
    <dbReference type="NCBI Taxonomy" id="317549"/>
    <lineage>
        <taxon>Eukaryota</taxon>
        <taxon>Metazoa</taxon>
        <taxon>Cnidaria</taxon>
        <taxon>Anthozoa</taxon>
        <taxon>Octocorallia</taxon>
        <taxon>Malacalcyonacea</taxon>
        <taxon>Plexauridae</taxon>
        <taxon>Paramuricea</taxon>
    </lineage>
</organism>
<dbReference type="AlphaFoldDB" id="A0A6S7GMX5"/>
<reference evidence="1" key="1">
    <citation type="submission" date="2020-04" db="EMBL/GenBank/DDBJ databases">
        <authorList>
            <person name="Alioto T."/>
            <person name="Alioto T."/>
            <person name="Gomez Garrido J."/>
        </authorList>
    </citation>
    <scope>NUCLEOTIDE SEQUENCE</scope>
    <source>
        <strain evidence="1">A484AB</strain>
    </source>
</reference>
<evidence type="ECO:0000313" key="2">
    <source>
        <dbReference type="Proteomes" id="UP001152795"/>
    </source>
</evidence>
<dbReference type="Proteomes" id="UP001152795">
    <property type="component" value="Unassembled WGS sequence"/>
</dbReference>
<name>A0A6S7GMX5_PARCT</name>
<dbReference type="EMBL" id="CACRXK020001258">
    <property type="protein sequence ID" value="CAB3987967.1"/>
    <property type="molecule type" value="Genomic_DNA"/>
</dbReference>